<dbReference type="AlphaFoldDB" id="A0A381ZK35"/>
<dbReference type="InterPro" id="IPR023753">
    <property type="entry name" value="FAD/NAD-binding_dom"/>
</dbReference>
<dbReference type="Gene3D" id="3.50.50.60">
    <property type="entry name" value="FAD/NAD(P)-binding domain"/>
    <property type="match status" value="2"/>
</dbReference>
<dbReference type="SUPFAM" id="SSF51905">
    <property type="entry name" value="FAD/NAD(P)-binding domain"/>
    <property type="match status" value="1"/>
</dbReference>
<sequence length="269" mass="29120">VIGAGPSGLSAAITLKKSKIQGVVVLEREAEAGGIPRHCGHPPFGIREFQRVLTGPKYAKKLVETAQNAGVNIALKTSVTMLNPEGGLSLSSPEGTKQLTAKRVLLTTGIRETPRSARLVSGSRALGICTTGVLQSMVYLKNRIPFRRPIVIGTEIVSFSALLTCRSAGIQPVAMLEEKVRPNVRWPIFQLTRWLGVPLLLQTKIVTILGKERVEAVEVSDENGQVHKIICDGVLFTGQYTPESNLARISHLELDPKTNSPVVDQFGRC</sequence>
<evidence type="ECO:0000313" key="3">
    <source>
        <dbReference type="EMBL" id="SVA89610.1"/>
    </source>
</evidence>
<name>A0A381ZK35_9ZZZZ</name>
<evidence type="ECO:0000256" key="1">
    <source>
        <dbReference type="ARBA" id="ARBA00023002"/>
    </source>
</evidence>
<evidence type="ECO:0000259" key="2">
    <source>
        <dbReference type="Pfam" id="PF07992"/>
    </source>
</evidence>
<accession>A0A381ZK35</accession>
<feature type="domain" description="FAD/NAD(P)-binding" evidence="2">
    <location>
        <begin position="1"/>
        <end position="268"/>
    </location>
</feature>
<dbReference type="Pfam" id="PF07992">
    <property type="entry name" value="Pyr_redox_2"/>
    <property type="match status" value="1"/>
</dbReference>
<proteinExistence type="predicted"/>
<dbReference type="InterPro" id="IPR051691">
    <property type="entry name" value="Metab_Enz_Cyan_OpOx_G3PDH"/>
</dbReference>
<keyword evidence="1" id="KW-0560">Oxidoreductase</keyword>
<gene>
    <name evidence="3" type="ORF">METZ01_LOCUS142464</name>
</gene>
<reference evidence="3" key="1">
    <citation type="submission" date="2018-05" db="EMBL/GenBank/DDBJ databases">
        <authorList>
            <person name="Lanie J.A."/>
            <person name="Ng W.-L."/>
            <person name="Kazmierczak K.M."/>
            <person name="Andrzejewski T.M."/>
            <person name="Davidsen T.M."/>
            <person name="Wayne K.J."/>
            <person name="Tettelin H."/>
            <person name="Glass J.I."/>
            <person name="Rusch D."/>
            <person name="Podicherti R."/>
            <person name="Tsui H.-C.T."/>
            <person name="Winkler M.E."/>
        </authorList>
    </citation>
    <scope>NUCLEOTIDE SEQUENCE</scope>
</reference>
<protein>
    <recommendedName>
        <fullName evidence="2">FAD/NAD(P)-binding domain-containing protein</fullName>
    </recommendedName>
</protein>
<dbReference type="PANTHER" id="PTHR42949">
    <property type="entry name" value="ANAEROBIC GLYCEROL-3-PHOSPHATE DEHYDROGENASE SUBUNIT B"/>
    <property type="match status" value="1"/>
</dbReference>
<dbReference type="EMBL" id="UINC01021636">
    <property type="protein sequence ID" value="SVA89610.1"/>
    <property type="molecule type" value="Genomic_DNA"/>
</dbReference>
<organism evidence="3">
    <name type="scientific">marine metagenome</name>
    <dbReference type="NCBI Taxonomy" id="408172"/>
    <lineage>
        <taxon>unclassified sequences</taxon>
        <taxon>metagenomes</taxon>
        <taxon>ecological metagenomes</taxon>
    </lineage>
</organism>
<dbReference type="GO" id="GO:0016491">
    <property type="term" value="F:oxidoreductase activity"/>
    <property type="evidence" value="ECO:0007669"/>
    <property type="project" value="UniProtKB-KW"/>
</dbReference>
<feature type="non-terminal residue" evidence="3">
    <location>
        <position position="1"/>
    </location>
</feature>
<dbReference type="InterPro" id="IPR036188">
    <property type="entry name" value="FAD/NAD-bd_sf"/>
</dbReference>
<feature type="non-terminal residue" evidence="3">
    <location>
        <position position="269"/>
    </location>
</feature>
<dbReference type="PANTHER" id="PTHR42949:SF3">
    <property type="entry name" value="ANAEROBIC GLYCEROL-3-PHOSPHATE DEHYDROGENASE SUBUNIT B"/>
    <property type="match status" value="1"/>
</dbReference>